<evidence type="ECO:0000313" key="16">
    <source>
        <dbReference type="EMBL" id="MCP9765431.1"/>
    </source>
</evidence>
<organism evidence="16 17">
    <name type="scientific">Lacihabitans soyangensis</name>
    <dbReference type="NCBI Taxonomy" id="869394"/>
    <lineage>
        <taxon>Bacteria</taxon>
        <taxon>Pseudomonadati</taxon>
        <taxon>Bacteroidota</taxon>
        <taxon>Cytophagia</taxon>
        <taxon>Cytophagales</taxon>
        <taxon>Leadbetterellaceae</taxon>
        <taxon>Lacihabitans</taxon>
    </lineage>
</organism>
<evidence type="ECO:0000256" key="2">
    <source>
        <dbReference type="ARBA" id="ARBA00022448"/>
    </source>
</evidence>
<sequence>MKKLLNSSLLVGAFLFPLLISAQDKPIINATVSGVVLDAKTNERIIGATVSIKGTTNGASTDANGEFALVTGQKLPFTLIVSFIGYIKKELVINDSKVEIRIEQDTKNLADVVVTSRRRQEAVQDIPIPISVIRGVTVEDQGAFNVNRLKELVPTVQFYASNARNTTLNIRGLGSTYGLTNDGIDPGVGYYVDGVYYARPAATALDFIDIDQVEVLRGPQGTLFGKNTTAGAFNVTSRTPTFDPSASFELSYGNKGYIQAKASVSGPLSKKLAARVSFTGTQRDGLLYNTRTQTNINDINNIGVRGQLLFKPTDKINFTFIADVTDQNPVGYGWPVAKVVTTKRAAYRQFNAIIADLGYTIPYKSAFERIIDQDTPSRAGNQLGGLSLNADFKIGGGTLTSTTAWRYWKWDPLNDRDYTGLNSFSISAGTSSHDQYSQEFRYSGKINNKISGVVGAFGLWQDLRTDPVHTEEAGTAQWRFAQSSTSALWKTPGLLDNFGIKTTYDIISSSAALFAQADWAITEKLHVLPGIRYNKDTKKVNYSRVTYGGLQTTDPALLALKNGVYSNQTFDIDANEDNFSGQLTLQYKVNKNVNSFATYSLSYKPIGVNVGGLPTANGRVLTELATVKPEAVSHWEFGVKTKPTASSVLNIVFHNTNIKDYQTQVQTPEPGVNRGYLANAEEVNVLGIEVDGSIRVNNHFTFNGAFAYTDGKYVKFTNAPVPIEEVGGPTAFKDISGSVLPGISKYAGSLGTEITGKGSLFGLKGNYFGGLDVYYRSTFSSSPSPSQFLDIEGYALLNGRVGFRASNGISLFVWSRNLGNKDYYEQLLVALGSAGQIGGILGDPRTYSVTLRFTLN</sequence>
<dbReference type="InterPro" id="IPR039426">
    <property type="entry name" value="TonB-dep_rcpt-like"/>
</dbReference>
<keyword evidence="5 11" id="KW-0812">Transmembrane</keyword>
<dbReference type="EMBL" id="RJUF01000183">
    <property type="protein sequence ID" value="MCP9765431.1"/>
    <property type="molecule type" value="Genomic_DNA"/>
</dbReference>
<keyword evidence="13" id="KW-0732">Signal</keyword>
<dbReference type="Pfam" id="PF07715">
    <property type="entry name" value="Plug"/>
    <property type="match status" value="1"/>
</dbReference>
<dbReference type="Pfam" id="PF00593">
    <property type="entry name" value="TonB_dep_Rec_b-barrel"/>
    <property type="match status" value="1"/>
</dbReference>
<accession>A0AAE3H7D0</accession>
<evidence type="ECO:0000256" key="13">
    <source>
        <dbReference type="SAM" id="SignalP"/>
    </source>
</evidence>
<feature type="signal peptide" evidence="13">
    <location>
        <begin position="1"/>
        <end position="22"/>
    </location>
</feature>
<evidence type="ECO:0000256" key="8">
    <source>
        <dbReference type="ARBA" id="ARBA00023077"/>
    </source>
</evidence>
<evidence type="ECO:0000256" key="6">
    <source>
        <dbReference type="ARBA" id="ARBA00023004"/>
    </source>
</evidence>
<dbReference type="AlphaFoldDB" id="A0AAE3H7D0"/>
<evidence type="ECO:0000256" key="12">
    <source>
        <dbReference type="RuleBase" id="RU003357"/>
    </source>
</evidence>
<keyword evidence="9 11" id="KW-0472">Membrane</keyword>
<evidence type="ECO:0000256" key="3">
    <source>
        <dbReference type="ARBA" id="ARBA00022452"/>
    </source>
</evidence>
<evidence type="ECO:0000256" key="5">
    <source>
        <dbReference type="ARBA" id="ARBA00022692"/>
    </source>
</evidence>
<dbReference type="InterPro" id="IPR008969">
    <property type="entry name" value="CarboxyPept-like_regulatory"/>
</dbReference>
<evidence type="ECO:0000256" key="4">
    <source>
        <dbReference type="ARBA" id="ARBA00022496"/>
    </source>
</evidence>
<feature type="domain" description="TonB-dependent receptor-like beta-barrel" evidence="14">
    <location>
        <begin position="373"/>
        <end position="818"/>
    </location>
</feature>
<dbReference type="Proteomes" id="UP001204144">
    <property type="component" value="Unassembled WGS sequence"/>
</dbReference>
<evidence type="ECO:0000259" key="15">
    <source>
        <dbReference type="Pfam" id="PF07715"/>
    </source>
</evidence>
<keyword evidence="16" id="KW-0675">Receptor</keyword>
<evidence type="ECO:0000313" key="17">
    <source>
        <dbReference type="Proteomes" id="UP001204144"/>
    </source>
</evidence>
<evidence type="ECO:0000256" key="1">
    <source>
        <dbReference type="ARBA" id="ARBA00004571"/>
    </source>
</evidence>
<gene>
    <name evidence="16" type="ORF">EGI31_21050</name>
</gene>
<comment type="similarity">
    <text evidence="11 12">Belongs to the TonB-dependent receptor family.</text>
</comment>
<dbReference type="PROSITE" id="PS52016">
    <property type="entry name" value="TONB_DEPENDENT_REC_3"/>
    <property type="match status" value="1"/>
</dbReference>
<dbReference type="Gene3D" id="2.60.40.1120">
    <property type="entry name" value="Carboxypeptidase-like, regulatory domain"/>
    <property type="match status" value="1"/>
</dbReference>
<keyword evidence="8 12" id="KW-0798">TonB box</keyword>
<feature type="chain" id="PRO_5042211569" evidence="13">
    <location>
        <begin position="23"/>
        <end position="856"/>
    </location>
</feature>
<dbReference type="InterPro" id="IPR036942">
    <property type="entry name" value="Beta-barrel_TonB_sf"/>
</dbReference>
<comment type="caution">
    <text evidence="16">The sequence shown here is derived from an EMBL/GenBank/DDBJ whole genome shotgun (WGS) entry which is preliminary data.</text>
</comment>
<keyword evidence="7" id="KW-0406">Ion transport</keyword>
<dbReference type="GO" id="GO:0009279">
    <property type="term" value="C:cell outer membrane"/>
    <property type="evidence" value="ECO:0007669"/>
    <property type="project" value="UniProtKB-SubCell"/>
</dbReference>
<keyword evidence="4" id="KW-0410">Iron transport</keyword>
<keyword evidence="10 11" id="KW-0998">Cell outer membrane</keyword>
<comment type="subcellular location">
    <subcellularLocation>
        <location evidence="1 11">Cell outer membrane</location>
        <topology evidence="1 11">Multi-pass membrane protein</topology>
    </subcellularLocation>
</comment>
<feature type="domain" description="TonB-dependent receptor plug" evidence="15">
    <location>
        <begin position="123"/>
        <end position="232"/>
    </location>
</feature>
<dbReference type="GO" id="GO:0006826">
    <property type="term" value="P:iron ion transport"/>
    <property type="evidence" value="ECO:0007669"/>
    <property type="project" value="UniProtKB-KW"/>
</dbReference>
<dbReference type="RefSeq" id="WP_255039124.1">
    <property type="nucleotide sequence ID" value="NZ_RJUF01000183.1"/>
</dbReference>
<dbReference type="Pfam" id="PF13715">
    <property type="entry name" value="CarbopepD_reg_2"/>
    <property type="match status" value="1"/>
</dbReference>
<dbReference type="SUPFAM" id="SSF56935">
    <property type="entry name" value="Porins"/>
    <property type="match status" value="1"/>
</dbReference>
<keyword evidence="17" id="KW-1185">Reference proteome</keyword>
<evidence type="ECO:0000256" key="11">
    <source>
        <dbReference type="PROSITE-ProRule" id="PRU01360"/>
    </source>
</evidence>
<dbReference type="InterPro" id="IPR000531">
    <property type="entry name" value="Beta-barrel_TonB"/>
</dbReference>
<dbReference type="SUPFAM" id="SSF49464">
    <property type="entry name" value="Carboxypeptidase regulatory domain-like"/>
    <property type="match status" value="1"/>
</dbReference>
<evidence type="ECO:0000256" key="10">
    <source>
        <dbReference type="ARBA" id="ARBA00023237"/>
    </source>
</evidence>
<dbReference type="PANTHER" id="PTHR32552:SF81">
    <property type="entry name" value="TONB-DEPENDENT OUTER MEMBRANE RECEPTOR"/>
    <property type="match status" value="1"/>
</dbReference>
<keyword evidence="2 11" id="KW-0813">Transport</keyword>
<evidence type="ECO:0000256" key="7">
    <source>
        <dbReference type="ARBA" id="ARBA00023065"/>
    </source>
</evidence>
<dbReference type="PANTHER" id="PTHR32552">
    <property type="entry name" value="FERRICHROME IRON RECEPTOR-RELATED"/>
    <property type="match status" value="1"/>
</dbReference>
<protein>
    <submittedName>
        <fullName evidence="16">TonB-dependent receptor</fullName>
    </submittedName>
</protein>
<keyword evidence="6" id="KW-0408">Iron</keyword>
<evidence type="ECO:0000259" key="14">
    <source>
        <dbReference type="Pfam" id="PF00593"/>
    </source>
</evidence>
<name>A0AAE3H7D0_9BACT</name>
<evidence type="ECO:0000256" key="9">
    <source>
        <dbReference type="ARBA" id="ARBA00023136"/>
    </source>
</evidence>
<dbReference type="InterPro" id="IPR012910">
    <property type="entry name" value="Plug_dom"/>
</dbReference>
<dbReference type="Gene3D" id="2.40.170.20">
    <property type="entry name" value="TonB-dependent receptor, beta-barrel domain"/>
    <property type="match status" value="1"/>
</dbReference>
<reference evidence="16 17" key="1">
    <citation type="submission" date="2018-11" db="EMBL/GenBank/DDBJ databases">
        <title>Novel bacteria species description.</title>
        <authorList>
            <person name="Han J.-H."/>
        </authorList>
    </citation>
    <scope>NUCLEOTIDE SEQUENCE [LARGE SCALE GENOMIC DNA]</scope>
    <source>
        <strain evidence="16 17">KCTC23259</strain>
    </source>
</reference>
<keyword evidence="3 11" id="KW-1134">Transmembrane beta strand</keyword>
<proteinExistence type="inferred from homology"/>